<evidence type="ECO:0000313" key="1">
    <source>
        <dbReference type="EMBL" id="GAH99874.1"/>
    </source>
</evidence>
<name>X1LBS0_9ZZZZ</name>
<feature type="non-terminal residue" evidence="1">
    <location>
        <position position="1"/>
    </location>
</feature>
<dbReference type="EMBL" id="BARU01046165">
    <property type="protein sequence ID" value="GAH99874.1"/>
    <property type="molecule type" value="Genomic_DNA"/>
</dbReference>
<gene>
    <name evidence="1" type="ORF">S03H2_69755</name>
</gene>
<sequence>IYPRQENRGKSFNFRQEICHSISSTLVQFSISGGRSWRSV</sequence>
<reference evidence="1" key="1">
    <citation type="journal article" date="2014" name="Front. Microbiol.">
        <title>High frequency of phylogenetically diverse reductive dehalogenase-homologous genes in deep subseafloor sedimentary metagenomes.</title>
        <authorList>
            <person name="Kawai M."/>
            <person name="Futagami T."/>
            <person name="Toyoda A."/>
            <person name="Takaki Y."/>
            <person name="Nishi S."/>
            <person name="Hori S."/>
            <person name="Arai W."/>
            <person name="Tsubouchi T."/>
            <person name="Morono Y."/>
            <person name="Uchiyama I."/>
            <person name="Ito T."/>
            <person name="Fujiyama A."/>
            <person name="Inagaki F."/>
            <person name="Takami H."/>
        </authorList>
    </citation>
    <scope>NUCLEOTIDE SEQUENCE</scope>
    <source>
        <strain evidence="1">Expedition CK06-06</strain>
    </source>
</reference>
<accession>X1LBS0</accession>
<proteinExistence type="predicted"/>
<dbReference type="AlphaFoldDB" id="X1LBS0"/>
<organism evidence="1">
    <name type="scientific">marine sediment metagenome</name>
    <dbReference type="NCBI Taxonomy" id="412755"/>
    <lineage>
        <taxon>unclassified sequences</taxon>
        <taxon>metagenomes</taxon>
        <taxon>ecological metagenomes</taxon>
    </lineage>
</organism>
<protein>
    <submittedName>
        <fullName evidence="1">Uncharacterized protein</fullName>
    </submittedName>
</protein>
<comment type="caution">
    <text evidence="1">The sequence shown here is derived from an EMBL/GenBank/DDBJ whole genome shotgun (WGS) entry which is preliminary data.</text>
</comment>